<evidence type="ECO:0008006" key="4">
    <source>
        <dbReference type="Google" id="ProtNLM"/>
    </source>
</evidence>
<evidence type="ECO:0000256" key="1">
    <source>
        <dbReference type="SAM" id="SignalP"/>
    </source>
</evidence>
<dbReference type="EMBL" id="FRBW01000001">
    <property type="protein sequence ID" value="SHL58878.1"/>
    <property type="molecule type" value="Genomic_DNA"/>
</dbReference>
<sequence>MGGKVRIIRFAFLYLIFSSAAASAQYLEYIKVDQTSENKAVYPWNEVYGRVSYAVEFSVVPDDAKRSLESFLKSVVSKSFGNEDGNYVLTLILENGVREVSKRAVVSFTWSEKRFLFFTTSSDISSNISFKGRLTDHFPINSNNNHLQVRLELQKTENAAVNTDTYNDFSDQVGLLSFKALVPAVNVAQSLEVPLGIMAKALNSSRKAELATDVSMSFIDDGSDDPNKVVYSIRGPRGGGDLYNNGIYITVSFDVDPSLVGVFEAEKFKNLNLDLILRNALVGASGAGIPFEEAISGKEYEGIRGYLSSLDQRKRPDGVPSSYVCRELWDTLLGFFSNRDAPVIYAAYLKKYGYWLDASGARSGCIDAFKQSFEGLSVDTTSIPISQ</sequence>
<evidence type="ECO:0000313" key="2">
    <source>
        <dbReference type="EMBL" id="SHL58878.1"/>
    </source>
</evidence>
<organism evidence="2 3">
    <name type="scientific">Roseibium suaedae</name>
    <dbReference type="NCBI Taxonomy" id="735517"/>
    <lineage>
        <taxon>Bacteria</taxon>
        <taxon>Pseudomonadati</taxon>
        <taxon>Pseudomonadota</taxon>
        <taxon>Alphaproteobacteria</taxon>
        <taxon>Hyphomicrobiales</taxon>
        <taxon>Stappiaceae</taxon>
        <taxon>Roseibium</taxon>
    </lineage>
</organism>
<accession>A0A1M7BV09</accession>
<keyword evidence="3" id="KW-1185">Reference proteome</keyword>
<protein>
    <recommendedName>
        <fullName evidence="4">DUF2927 domain-containing protein</fullName>
    </recommendedName>
</protein>
<dbReference type="AlphaFoldDB" id="A0A1M7BV09"/>
<keyword evidence="1" id="KW-0732">Signal</keyword>
<gene>
    <name evidence="2" type="ORF">SAMN05444272_0986</name>
</gene>
<feature type="signal peptide" evidence="1">
    <location>
        <begin position="1"/>
        <end position="24"/>
    </location>
</feature>
<dbReference type="Proteomes" id="UP000186002">
    <property type="component" value="Unassembled WGS sequence"/>
</dbReference>
<proteinExistence type="predicted"/>
<name>A0A1M7BV09_9HYPH</name>
<reference evidence="2 3" key="1">
    <citation type="submission" date="2016-11" db="EMBL/GenBank/DDBJ databases">
        <authorList>
            <person name="Jaros S."/>
            <person name="Januszkiewicz K."/>
            <person name="Wedrychowicz H."/>
        </authorList>
    </citation>
    <scope>NUCLEOTIDE SEQUENCE [LARGE SCALE GENOMIC DNA]</scope>
    <source>
        <strain evidence="2 3">DSM 22153</strain>
    </source>
</reference>
<feature type="chain" id="PRO_5012771109" description="DUF2927 domain-containing protein" evidence="1">
    <location>
        <begin position="25"/>
        <end position="387"/>
    </location>
</feature>
<evidence type="ECO:0000313" key="3">
    <source>
        <dbReference type="Proteomes" id="UP000186002"/>
    </source>
</evidence>